<dbReference type="Proteomes" id="UP000004722">
    <property type="component" value="Unassembled WGS sequence"/>
</dbReference>
<evidence type="ECO:0000256" key="1">
    <source>
        <dbReference type="SAM" id="Phobius"/>
    </source>
</evidence>
<protein>
    <submittedName>
        <fullName evidence="2">Uncharacterized protein</fullName>
    </submittedName>
</protein>
<keyword evidence="1" id="KW-0812">Transmembrane</keyword>
<dbReference type="RefSeq" id="WP_005729843.1">
    <property type="nucleotide sequence ID" value="NZ_JH932275.1"/>
</dbReference>
<dbReference type="OrthoDB" id="2322072at2"/>
<sequence>MPRKNNNIKRLNTKRSVGNKSGLTLILTFVVWLVFFLDMMFVAHNDPIIIIVVSAGIWVFGLILMKPGKFAMSVQQNGFWKTLFGNGTNEGQRRRRR</sequence>
<organism evidence="2 3">
    <name type="scientific">Lactobacillus crispatus FB077-07</name>
    <dbReference type="NCBI Taxonomy" id="883092"/>
    <lineage>
        <taxon>Bacteria</taxon>
        <taxon>Bacillati</taxon>
        <taxon>Bacillota</taxon>
        <taxon>Bacilli</taxon>
        <taxon>Lactobacillales</taxon>
        <taxon>Lactobacillaceae</taxon>
        <taxon>Lactobacillus</taxon>
    </lineage>
</organism>
<evidence type="ECO:0000313" key="3">
    <source>
        <dbReference type="Proteomes" id="UP000004722"/>
    </source>
</evidence>
<keyword evidence="1" id="KW-1133">Transmembrane helix</keyword>
<dbReference type="EMBL" id="AGZG01000115">
    <property type="protein sequence ID" value="EKB62141.1"/>
    <property type="molecule type" value="Genomic_DNA"/>
</dbReference>
<comment type="caution">
    <text evidence="2">The sequence shown here is derived from an EMBL/GenBank/DDBJ whole genome shotgun (WGS) entry which is preliminary data.</text>
</comment>
<proteinExistence type="predicted"/>
<keyword evidence="1" id="KW-0472">Membrane</keyword>
<name>K1M409_9LACO</name>
<feature type="transmembrane region" description="Helical" evidence="1">
    <location>
        <begin position="21"/>
        <end position="42"/>
    </location>
</feature>
<reference evidence="2 3" key="1">
    <citation type="submission" date="2012-07" db="EMBL/GenBank/DDBJ databases">
        <title>The Genome Sequence of Lactobacillus crispatus FB077-07.</title>
        <authorList>
            <consortium name="The Broad Institute Genome Sequencing Platform"/>
            <person name="Earl A."/>
            <person name="Ward D."/>
            <person name="Feldgarden M."/>
            <person name="Gevers D."/>
            <person name="Saerens B."/>
            <person name="Vaneechoutte M."/>
            <person name="Walker B."/>
            <person name="Young S.K."/>
            <person name="Zeng Q."/>
            <person name="Gargeya S."/>
            <person name="Fitzgerald M."/>
            <person name="Haas B."/>
            <person name="Abouelleil A."/>
            <person name="Alvarado L."/>
            <person name="Arachchi H.M."/>
            <person name="Berlin A.M."/>
            <person name="Chapman S.B."/>
            <person name="Goldberg J."/>
            <person name="Griggs A."/>
            <person name="Gujja S."/>
            <person name="Hansen M."/>
            <person name="Howarth C."/>
            <person name="Imamovic A."/>
            <person name="Larimer J."/>
            <person name="McCowen C."/>
            <person name="Montmayeur A."/>
            <person name="Murphy C."/>
            <person name="Neiman D."/>
            <person name="Pearson M."/>
            <person name="Priest M."/>
            <person name="Roberts A."/>
            <person name="Saif S."/>
            <person name="Shea T."/>
            <person name="Sisk P."/>
            <person name="Sykes S."/>
            <person name="Wortman J."/>
            <person name="Nusbaum C."/>
            <person name="Birren B."/>
        </authorList>
    </citation>
    <scope>NUCLEOTIDE SEQUENCE [LARGE SCALE GENOMIC DNA]</scope>
    <source>
        <strain evidence="2 3">FB077-07</strain>
    </source>
</reference>
<accession>K1M409</accession>
<dbReference type="AlphaFoldDB" id="K1M409"/>
<feature type="transmembrane region" description="Helical" evidence="1">
    <location>
        <begin position="48"/>
        <end position="65"/>
    </location>
</feature>
<dbReference type="HOGENOM" id="CLU_2343195_0_0_9"/>
<dbReference type="PATRIC" id="fig|883092.3.peg.2350"/>
<gene>
    <name evidence="2" type="ORF">HMPREF9249_02364</name>
</gene>
<evidence type="ECO:0000313" key="2">
    <source>
        <dbReference type="EMBL" id="EKB62141.1"/>
    </source>
</evidence>